<dbReference type="PROSITE" id="PS00027">
    <property type="entry name" value="HOMEOBOX_1"/>
    <property type="match status" value="1"/>
</dbReference>
<dbReference type="GO" id="GO:0016485">
    <property type="term" value="P:protein processing"/>
    <property type="evidence" value="ECO:0007669"/>
    <property type="project" value="TreeGrafter"/>
</dbReference>
<evidence type="ECO:0000259" key="12">
    <source>
        <dbReference type="PROSITE" id="PS51829"/>
    </source>
</evidence>
<dbReference type="PROSITE" id="PS50071">
    <property type="entry name" value="HOMEOBOX_2"/>
    <property type="match status" value="1"/>
</dbReference>
<dbReference type="GO" id="GO:0000139">
    <property type="term" value="C:Golgi membrane"/>
    <property type="evidence" value="ECO:0007669"/>
    <property type="project" value="TreeGrafter"/>
</dbReference>
<keyword evidence="6" id="KW-1015">Disulfide bond</keyword>
<dbReference type="GO" id="GO:0005634">
    <property type="term" value="C:nucleus"/>
    <property type="evidence" value="ECO:0007669"/>
    <property type="project" value="UniProtKB-SubCell"/>
</dbReference>
<keyword evidence="4 8" id="KW-0238">DNA-binding</keyword>
<dbReference type="GO" id="GO:0000981">
    <property type="term" value="F:DNA-binding transcription factor activity, RNA polymerase II-specific"/>
    <property type="evidence" value="ECO:0007669"/>
    <property type="project" value="InterPro"/>
</dbReference>
<keyword evidence="1" id="KW-0645">Protease</keyword>
<keyword evidence="14" id="KW-1185">Reference proteome</keyword>
<dbReference type="InterPro" id="IPR009057">
    <property type="entry name" value="Homeodomain-like_sf"/>
</dbReference>
<dbReference type="SUPFAM" id="SSF49785">
    <property type="entry name" value="Galactose-binding domain-like"/>
    <property type="match status" value="1"/>
</dbReference>
<dbReference type="SUPFAM" id="SSF57184">
    <property type="entry name" value="Growth factor receptor domain"/>
    <property type="match status" value="3"/>
</dbReference>
<evidence type="ECO:0000313" key="14">
    <source>
        <dbReference type="Proteomes" id="UP000008909"/>
    </source>
</evidence>
<evidence type="ECO:0000256" key="4">
    <source>
        <dbReference type="ARBA" id="ARBA00023125"/>
    </source>
</evidence>
<dbReference type="InterPro" id="IPR001356">
    <property type="entry name" value="HD"/>
</dbReference>
<dbReference type="GO" id="GO:0004252">
    <property type="term" value="F:serine-type endopeptidase activity"/>
    <property type="evidence" value="ECO:0007669"/>
    <property type="project" value="InterPro"/>
</dbReference>
<keyword evidence="3" id="KW-0720">Serine protease</keyword>
<evidence type="ECO:0000256" key="10">
    <source>
        <dbReference type="SAM" id="MobiDB-lite"/>
    </source>
</evidence>
<evidence type="ECO:0000256" key="8">
    <source>
        <dbReference type="PROSITE-ProRule" id="PRU00108"/>
    </source>
</evidence>
<keyword evidence="5 8" id="KW-0371">Homeobox</keyword>
<evidence type="ECO:0000256" key="7">
    <source>
        <dbReference type="ARBA" id="ARBA00023242"/>
    </source>
</evidence>
<keyword evidence="2" id="KW-0378">Hydrolase</keyword>
<dbReference type="InterPro" id="IPR008979">
    <property type="entry name" value="Galactose-bd-like_sf"/>
</dbReference>
<dbReference type="SMART" id="SM00261">
    <property type="entry name" value="FU"/>
    <property type="match status" value="8"/>
</dbReference>
<dbReference type="Pfam" id="PF00046">
    <property type="entry name" value="Homeodomain"/>
    <property type="match status" value="1"/>
</dbReference>
<dbReference type="Proteomes" id="UP000008909">
    <property type="component" value="Unassembled WGS sequence"/>
</dbReference>
<dbReference type="PROSITE" id="PS51829">
    <property type="entry name" value="P_HOMO_B"/>
    <property type="match status" value="1"/>
</dbReference>
<dbReference type="InterPro" id="IPR002884">
    <property type="entry name" value="P_dom"/>
</dbReference>
<keyword evidence="7 8" id="KW-0539">Nucleus</keyword>
<evidence type="ECO:0000256" key="2">
    <source>
        <dbReference type="ARBA" id="ARBA00022801"/>
    </source>
</evidence>
<reference evidence="13" key="1">
    <citation type="journal article" date="2011" name="Genome Biol.">
        <title>The draft genome of the carcinogenic human liver fluke Clonorchis sinensis.</title>
        <authorList>
            <person name="Wang X."/>
            <person name="Chen W."/>
            <person name="Huang Y."/>
            <person name="Sun J."/>
            <person name="Men J."/>
            <person name="Liu H."/>
            <person name="Luo F."/>
            <person name="Guo L."/>
            <person name="Lv X."/>
            <person name="Deng C."/>
            <person name="Zhou C."/>
            <person name="Fan Y."/>
            <person name="Li X."/>
            <person name="Huang L."/>
            <person name="Hu Y."/>
            <person name="Liang C."/>
            <person name="Hu X."/>
            <person name="Xu J."/>
            <person name="Yu X."/>
        </authorList>
    </citation>
    <scope>NUCLEOTIDE SEQUENCE [LARGE SCALE GENOMIC DNA]</scope>
    <source>
        <strain evidence="13">Henan</strain>
    </source>
</reference>
<sequence>SLLYGYGLMDAGKMVRLGELWRGLPPHHQCTSRVMNYKARLDGIFNLTFPLVFYGCDSVPRSENETYSNYTEKSSEEGSPVVYLEHVQLYADIVYQRRGLLQITLISPSGTQTVLLPPRRHDEHSGNIGLLTWPLTTVQLWGESAKGTWYVRVDNLAASKPMLGMGSANMDSVNGYWRSAWIIAYGTDKYPIRLRPPNPERPPPPEWFAPFAKYVVDDSLWKEVYTCHVECAPGGCTGPGADQCLGGCRHYATQSRQCVPECPRGTTPYGALRISVNHADYNAEKTHRNRVRPGRIRSSNSFVANVVCQPCWTLCGTCVRPHTEYDCMSCSNGRYLLPLITPDDASDVTMMIVSEVDSDEANKKLPSLVGTCRTECPVGYYANKSSSICNRCSANCMECSGPGTGECSKCNSGFRLTLGRCVDGNSVDGRCSPGQYLKDSHCVDCDQGCDSTGCLPDGDCSRCKSDFPYILNSSCVKACPTGWFAGPPLPDPFTLASTSPDDGLSHPRRCEPCPPGCQDCTAFENCTRCADGLNLQNGTCISTSVSLPCHPQCATCFRSPFDCLTCPHDRVLLPNVLIEQVRSKLLFHTASLRSRAQQTGSTTPLAMTSSYLCPSVCPHGTFADQSADGTVCRACPPSCSRCTAESHCLECWPSFYLAWGTGRCLPRVLCRQSEYYDAVDRTCLPCAAGCATCIGPLPTHCTSCSTLPPTPSCLYVTGSEESKSNADLTDSPWGQCVPCCPYRVALLSRSPKDCMFCVADRVYDDLQQSDKAAEILEQYTYHRSPIGKFLIHLQSTFAKSDITYSPTSCMSGAEINAGEGLLFEEVTPAPELIPSWLTKEPSRLILFVLCGILMVGVCTFLTIHTICAWRRRRLRGAEPITMAVRRRRRREVDGPNYSEDGDGAKMSLKGKVDIVDGTGNSTVGLDNGFPQNADAPDKLGEAFAGSANHSDGSATPPVEIKDQRVGCCMNLYWRVIGRKTFTKKTFFRVMKRAIFVRLPANATKRLRQFRNRSHFSRDAKRIYEKTCYSHASSVVSTVTLVAQMRPCTNFVVSIDELPQPIVFIVSLPEQLQSAFFHWKLTLPTERTFILQPFYANSESEPYNKMNKGLPTSLGQQQHVSQPSAPKHFGRFSVSRLLDDANSGDGVKQLKFDRTLLRRHTEILRRFYTHSGYASDPEVKLTPRKQHKCRRLTNDALTFRIRKVILSSYSFPGLYGLLNLTQTETIAMTVARHEFQMTVQAEHLPCGRVYKSVAYRIMYNDNEGTSKEQSLDLTTPELAFPNTQCSKAWQHLLTNVCQFTATTHANAQRLAQLWLAGLYPAWPYLLPECEKQTPDSTARIYFEMAEKHRKAMSAFGATTPTRNPFGGTNENSSLAVEGNVKNRLHYDLSMKQFLDACNNESMSEATTNPIMKEPNDTCQTGLYNSKRRKRRVLFSKLQTYKLEQRFSRQRYLTASEREQLARMLDLTPTQVKIWFQNHRYKLKRVGEDSSRICDSTSPQLFSPTTSVGGVVQANDFTVIWDEHQLLARTKELHCADNTYVKRIPMLNGWVSDNMGVVLRQRHDD</sequence>
<gene>
    <name evidence="13" type="ORF">CLF_103361</name>
</gene>
<feature type="domain" description="Homeobox" evidence="11">
    <location>
        <begin position="1424"/>
        <end position="1484"/>
    </location>
</feature>
<dbReference type="PANTHER" id="PTHR42884:SF23">
    <property type="entry name" value="FURIN-LIKE PROTEASE 2"/>
    <property type="match status" value="1"/>
</dbReference>
<reference key="2">
    <citation type="submission" date="2011-10" db="EMBL/GenBank/DDBJ databases">
        <title>The genome and transcriptome sequence of Clonorchis sinensis provide insights into the carcinogenic liver fluke.</title>
        <authorList>
            <person name="Wang X."/>
            <person name="Huang Y."/>
            <person name="Chen W."/>
            <person name="Liu H."/>
            <person name="Guo L."/>
            <person name="Chen Y."/>
            <person name="Luo F."/>
            <person name="Zhou W."/>
            <person name="Sun J."/>
            <person name="Mao Q."/>
            <person name="Liang P."/>
            <person name="Zhou C."/>
            <person name="Tian Y."/>
            <person name="Men J."/>
            <person name="Lv X."/>
            <person name="Huang L."/>
            <person name="Zhou J."/>
            <person name="Hu Y."/>
            <person name="Li R."/>
            <person name="Zhang F."/>
            <person name="Lei H."/>
            <person name="Li X."/>
            <person name="Hu X."/>
            <person name="Liang C."/>
            <person name="Xu J."/>
            <person name="Wu Z."/>
            <person name="Yu X."/>
        </authorList>
    </citation>
    <scope>NUCLEOTIDE SEQUENCE</scope>
    <source>
        <strain>Henan</strain>
    </source>
</reference>
<dbReference type="GO" id="GO:0003677">
    <property type="term" value="F:DNA binding"/>
    <property type="evidence" value="ECO:0007669"/>
    <property type="project" value="UniProtKB-UniRule"/>
</dbReference>
<evidence type="ECO:0000256" key="1">
    <source>
        <dbReference type="ARBA" id="ARBA00022670"/>
    </source>
</evidence>
<feature type="non-terminal residue" evidence="13">
    <location>
        <position position="1"/>
    </location>
</feature>
<dbReference type="Gene3D" id="2.60.120.260">
    <property type="entry name" value="Galactose-binding domain-like"/>
    <property type="match status" value="1"/>
</dbReference>
<dbReference type="GO" id="GO:0005802">
    <property type="term" value="C:trans-Golgi network"/>
    <property type="evidence" value="ECO:0007669"/>
    <property type="project" value="TreeGrafter"/>
</dbReference>
<feature type="region of interest" description="Disordered" evidence="10">
    <location>
        <begin position="886"/>
        <end position="905"/>
    </location>
</feature>
<dbReference type="CDD" id="cd00064">
    <property type="entry name" value="FU"/>
    <property type="match status" value="4"/>
</dbReference>
<dbReference type="CDD" id="cd00086">
    <property type="entry name" value="homeodomain"/>
    <property type="match status" value="1"/>
</dbReference>
<feature type="domain" description="P/Homo B" evidence="12">
    <location>
        <begin position="48"/>
        <end position="190"/>
    </location>
</feature>
<name>G7Y9M1_CLOSI</name>
<feature type="DNA-binding region" description="Homeobox" evidence="8">
    <location>
        <begin position="1426"/>
        <end position="1485"/>
    </location>
</feature>
<evidence type="ECO:0000256" key="5">
    <source>
        <dbReference type="ARBA" id="ARBA00023155"/>
    </source>
</evidence>
<evidence type="ECO:0000256" key="9">
    <source>
        <dbReference type="RuleBase" id="RU000682"/>
    </source>
</evidence>
<dbReference type="PANTHER" id="PTHR42884">
    <property type="entry name" value="PROPROTEIN CONVERTASE SUBTILISIN/KEXIN-RELATED"/>
    <property type="match status" value="1"/>
</dbReference>
<dbReference type="InterPro" id="IPR006212">
    <property type="entry name" value="Furin_repeat"/>
</dbReference>
<dbReference type="Gene3D" id="2.10.220.10">
    <property type="entry name" value="Hormone Receptor, Insulin-like Growth Factor Receptor 1, Chain A, domain 2"/>
    <property type="match status" value="4"/>
</dbReference>
<proteinExistence type="predicted"/>
<evidence type="ECO:0000256" key="6">
    <source>
        <dbReference type="ARBA" id="ARBA00023157"/>
    </source>
</evidence>
<dbReference type="Gene3D" id="1.10.10.60">
    <property type="entry name" value="Homeodomain-like"/>
    <property type="match status" value="1"/>
</dbReference>
<dbReference type="EMBL" id="DF142975">
    <property type="protein sequence ID" value="GAA49656.1"/>
    <property type="molecule type" value="Genomic_DNA"/>
</dbReference>
<protein>
    <submittedName>
        <fullName evidence="13">Proprotein convertase subtilisin/kexin type 5</fullName>
    </submittedName>
</protein>
<organism evidence="13 14">
    <name type="scientific">Clonorchis sinensis</name>
    <name type="common">Chinese liver fluke</name>
    <dbReference type="NCBI Taxonomy" id="79923"/>
    <lineage>
        <taxon>Eukaryota</taxon>
        <taxon>Metazoa</taxon>
        <taxon>Spiralia</taxon>
        <taxon>Lophotrochozoa</taxon>
        <taxon>Platyhelminthes</taxon>
        <taxon>Trematoda</taxon>
        <taxon>Digenea</taxon>
        <taxon>Opisthorchiida</taxon>
        <taxon>Opisthorchiata</taxon>
        <taxon>Opisthorchiidae</taxon>
        <taxon>Clonorchis</taxon>
    </lineage>
</organism>
<evidence type="ECO:0000313" key="13">
    <source>
        <dbReference type="EMBL" id="GAA49656.1"/>
    </source>
</evidence>
<evidence type="ECO:0000259" key="11">
    <source>
        <dbReference type="PROSITE" id="PS50071"/>
    </source>
</evidence>
<dbReference type="InterPro" id="IPR009030">
    <property type="entry name" value="Growth_fac_rcpt_cys_sf"/>
</dbReference>
<dbReference type="InterPro" id="IPR017970">
    <property type="entry name" value="Homeobox_CS"/>
</dbReference>
<comment type="subcellular location">
    <subcellularLocation>
        <location evidence="8 9">Nucleus</location>
    </subcellularLocation>
</comment>
<dbReference type="Pfam" id="PF01483">
    <property type="entry name" value="P_proprotein"/>
    <property type="match status" value="1"/>
</dbReference>
<evidence type="ECO:0000256" key="3">
    <source>
        <dbReference type="ARBA" id="ARBA00022825"/>
    </source>
</evidence>
<accession>G7Y9M1</accession>
<dbReference type="SMART" id="SM00389">
    <property type="entry name" value="HOX"/>
    <property type="match status" value="1"/>
</dbReference>
<dbReference type="SUPFAM" id="SSF46689">
    <property type="entry name" value="Homeodomain-like"/>
    <property type="match status" value="1"/>
</dbReference>